<dbReference type="PANTHER" id="PTHR45815:SF3">
    <property type="entry name" value="PROTEIN DISULFIDE-ISOMERASE A6"/>
    <property type="match status" value="1"/>
</dbReference>
<dbReference type="InterPro" id="IPR013766">
    <property type="entry name" value="Thioredoxin_domain"/>
</dbReference>
<feature type="domain" description="Thioredoxin" evidence="2">
    <location>
        <begin position="1"/>
        <end position="66"/>
    </location>
</feature>
<proteinExistence type="predicted"/>
<keyword evidence="4" id="KW-1185">Reference proteome</keyword>
<keyword evidence="1" id="KW-0812">Transmembrane</keyword>
<dbReference type="GeneID" id="94195178"/>
<accession>A0AAV4LTX2</accession>
<dbReference type="RefSeq" id="XP_067715766.1">
    <property type="nucleotide sequence ID" value="XM_067859665.1"/>
</dbReference>
<evidence type="ECO:0000313" key="3">
    <source>
        <dbReference type="EMBL" id="GIX63697.1"/>
    </source>
</evidence>
<dbReference type="GO" id="GO:0005788">
    <property type="term" value="C:endoplasmic reticulum lumen"/>
    <property type="evidence" value="ECO:0007669"/>
    <property type="project" value="TreeGrafter"/>
</dbReference>
<dbReference type="SUPFAM" id="SSF52833">
    <property type="entry name" value="Thioredoxin-like"/>
    <property type="match status" value="1"/>
</dbReference>
<sequence>MAPAWERLAKELKGVVNVADLDATRNPIVAKRFDIKGYPTLIFIDKGRMYVYKRGERTTERLAAFATSEYQKAISSPVPTPLTHFGILIDFAITGVQEARRIYDVAFRGFFIISSFAFLSGLVIGMICCVIILSKSSSSSPGVKTTKISARKQD</sequence>
<keyword evidence="1" id="KW-0472">Membrane</keyword>
<dbReference type="EMBL" id="BPLF01000002">
    <property type="protein sequence ID" value="GIX63697.1"/>
    <property type="molecule type" value="Genomic_DNA"/>
</dbReference>
<dbReference type="Proteomes" id="UP001497744">
    <property type="component" value="Unassembled WGS sequence"/>
</dbReference>
<dbReference type="AlphaFoldDB" id="A0AAV4LTX2"/>
<evidence type="ECO:0000313" key="4">
    <source>
        <dbReference type="Proteomes" id="UP001497744"/>
    </source>
</evidence>
<dbReference type="Pfam" id="PF00085">
    <property type="entry name" value="Thioredoxin"/>
    <property type="match status" value="1"/>
</dbReference>
<comment type="caution">
    <text evidence="3">The sequence shown here is derived from an EMBL/GenBank/DDBJ whole genome shotgun (WGS) entry which is preliminary data.</text>
</comment>
<dbReference type="GO" id="GO:0015035">
    <property type="term" value="F:protein-disulfide reductase activity"/>
    <property type="evidence" value="ECO:0007669"/>
    <property type="project" value="TreeGrafter"/>
</dbReference>
<evidence type="ECO:0000259" key="2">
    <source>
        <dbReference type="Pfam" id="PF00085"/>
    </source>
</evidence>
<gene>
    <name evidence="3" type="ORF">BcabD6B2_31320</name>
</gene>
<dbReference type="CDD" id="cd02961">
    <property type="entry name" value="PDI_a_family"/>
    <property type="match status" value="1"/>
</dbReference>
<evidence type="ECO:0000256" key="1">
    <source>
        <dbReference type="SAM" id="Phobius"/>
    </source>
</evidence>
<keyword evidence="1" id="KW-1133">Transmembrane helix</keyword>
<feature type="transmembrane region" description="Helical" evidence="1">
    <location>
        <begin position="110"/>
        <end position="133"/>
    </location>
</feature>
<dbReference type="Gene3D" id="3.40.30.10">
    <property type="entry name" value="Glutaredoxin"/>
    <property type="match status" value="1"/>
</dbReference>
<reference evidence="3 4" key="1">
    <citation type="submission" date="2021-06" db="EMBL/GenBank/DDBJ databases">
        <title>Genome sequence of Babesia caballi.</title>
        <authorList>
            <person name="Yamagishi J."/>
            <person name="Kidaka T."/>
            <person name="Ochi A."/>
        </authorList>
    </citation>
    <scope>NUCLEOTIDE SEQUENCE [LARGE SCALE GENOMIC DNA]</scope>
    <source>
        <strain evidence="3">USDA-D6B2</strain>
    </source>
</reference>
<dbReference type="GO" id="GO:0034976">
    <property type="term" value="P:response to endoplasmic reticulum stress"/>
    <property type="evidence" value="ECO:0007669"/>
    <property type="project" value="TreeGrafter"/>
</dbReference>
<dbReference type="PANTHER" id="PTHR45815">
    <property type="entry name" value="PROTEIN DISULFIDE-ISOMERASE A6"/>
    <property type="match status" value="1"/>
</dbReference>
<protein>
    <submittedName>
        <fullName evidence="3">Thioredoxin domain-containing protein</fullName>
    </submittedName>
</protein>
<name>A0AAV4LTX2_BABCB</name>
<dbReference type="InterPro" id="IPR036249">
    <property type="entry name" value="Thioredoxin-like_sf"/>
</dbReference>
<organism evidence="3 4">
    <name type="scientific">Babesia caballi</name>
    <dbReference type="NCBI Taxonomy" id="5871"/>
    <lineage>
        <taxon>Eukaryota</taxon>
        <taxon>Sar</taxon>
        <taxon>Alveolata</taxon>
        <taxon>Apicomplexa</taxon>
        <taxon>Aconoidasida</taxon>
        <taxon>Piroplasmida</taxon>
        <taxon>Babesiidae</taxon>
        <taxon>Babesia</taxon>
    </lineage>
</organism>